<gene>
    <name evidence="2" type="ORF">BN1224_DC9_BS_00930</name>
</gene>
<accession>A0A0F7WQR5</accession>
<sequence length="340" mass="37921">MTILRKLSQYLFFFSLLCSFIYVATCGSQPDSVSSPKIAIFLSFPHPLLEDCSKSCIETLKDFENLPEIVVLNAEDSIVKARKIARSLHTDKNVVAIVTLGTIATKVMSHIETQKPVIYAAVPDRESLTLPKNTMNIYGVNDTLDINQYCFAIQAVATNAQSIVYLKPSEPFPSDLQKEIVKKLHASGIEVIEIPITSSTFKTRIRQAIDKRPSAIFIPLSPLSHKEGTAFLQEILKEKIPIITDDTSLISEGACIACSVDYKKSGKQIAKIVHHLLYNNHDVDSLRKIIAQPLSPTTTFNEDIIKYLGIKLHKTERNQFLSFKSKKLEKSEKGKNVAVS</sequence>
<feature type="signal peptide" evidence="1">
    <location>
        <begin position="1"/>
        <end position="24"/>
    </location>
</feature>
<feature type="chain" id="PRO_5002524810" description="ABC transporter substrate-binding protein" evidence="1">
    <location>
        <begin position="25"/>
        <end position="340"/>
    </location>
</feature>
<keyword evidence="1" id="KW-0732">Signal</keyword>
<evidence type="ECO:0000313" key="2">
    <source>
        <dbReference type="EMBL" id="CRI42610.1"/>
    </source>
</evidence>
<protein>
    <recommendedName>
        <fullName evidence="3">ABC transporter substrate-binding protein</fullName>
    </recommendedName>
</protein>
<dbReference type="EMBL" id="LN847049">
    <property type="protein sequence ID" value="CRI42610.1"/>
    <property type="molecule type" value="Genomic_DNA"/>
</dbReference>
<organism evidence="2">
    <name type="scientific">Chlamydia pneumoniae</name>
    <name type="common">Chlamydophila pneumoniae</name>
    <dbReference type="NCBI Taxonomy" id="83558"/>
    <lineage>
        <taxon>Bacteria</taxon>
        <taxon>Pseudomonadati</taxon>
        <taxon>Chlamydiota</taxon>
        <taxon>Chlamydiia</taxon>
        <taxon>Chlamydiales</taxon>
        <taxon>Chlamydiaceae</taxon>
        <taxon>Chlamydia/Chlamydophila group</taxon>
        <taxon>Chlamydia</taxon>
    </lineage>
</organism>
<dbReference type="InterPro" id="IPR007487">
    <property type="entry name" value="ABC_transpt-TYRBP-like"/>
</dbReference>
<evidence type="ECO:0008006" key="3">
    <source>
        <dbReference type="Google" id="ProtNLM"/>
    </source>
</evidence>
<dbReference type="Pfam" id="PF04392">
    <property type="entry name" value="ABC_sub_bind"/>
    <property type="match status" value="1"/>
</dbReference>
<proteinExistence type="predicted"/>
<dbReference type="InterPro" id="IPR028082">
    <property type="entry name" value="Peripla_BP_I"/>
</dbReference>
<dbReference type="Gene3D" id="3.40.50.2300">
    <property type="match status" value="2"/>
</dbReference>
<reference evidence="2" key="1">
    <citation type="submission" date="2015-05" db="EMBL/GenBank/DDBJ databases">
        <authorList>
            <person name="Rattei Thomas"/>
        </authorList>
    </citation>
    <scope>NUCLEOTIDE SEQUENCE</scope>
    <source>
        <strain evidence="2">DC9</strain>
    </source>
</reference>
<name>A0A0F7WQR5_CHLPN</name>
<dbReference type="PANTHER" id="PTHR35271:SF1">
    <property type="entry name" value="ABC TRANSPORTER, SUBSTRATE-BINDING LIPOPROTEIN"/>
    <property type="match status" value="1"/>
</dbReference>
<dbReference type="SUPFAM" id="SSF53822">
    <property type="entry name" value="Periplasmic binding protein-like I"/>
    <property type="match status" value="1"/>
</dbReference>
<dbReference type="PANTHER" id="PTHR35271">
    <property type="entry name" value="ABC TRANSPORTER, SUBSTRATE-BINDING LIPOPROTEIN-RELATED"/>
    <property type="match status" value="1"/>
</dbReference>
<dbReference type="AlphaFoldDB" id="A0A0F7WQR5"/>
<evidence type="ECO:0000256" key="1">
    <source>
        <dbReference type="SAM" id="SignalP"/>
    </source>
</evidence>